<dbReference type="RefSeq" id="WP_227013920.1">
    <property type="nucleotide sequence ID" value="NZ_CP034235.1"/>
</dbReference>
<reference evidence="2" key="1">
    <citation type="submission" date="2018-11" db="EMBL/GenBank/DDBJ databases">
        <title>Complete genome sequence of Paenibacillus sp. ML311-T8.</title>
        <authorList>
            <person name="Nam Y.-D."/>
            <person name="Kang J."/>
            <person name="Chung W.-H."/>
            <person name="Park Y.S."/>
        </authorList>
    </citation>
    <scope>NUCLEOTIDE SEQUENCE [LARGE SCALE GENOMIC DNA]</scope>
    <source>
        <strain evidence="2">ML311-T8</strain>
    </source>
</reference>
<proteinExistence type="predicted"/>
<dbReference type="EMBL" id="CP034235">
    <property type="protein sequence ID" value="QGQ95715.1"/>
    <property type="molecule type" value="Genomic_DNA"/>
</dbReference>
<protein>
    <submittedName>
        <fullName evidence="1">DDE transposase</fullName>
    </submittedName>
</protein>
<dbReference type="Proteomes" id="UP000426246">
    <property type="component" value="Chromosome"/>
</dbReference>
<keyword evidence="2" id="KW-1185">Reference proteome</keyword>
<organism evidence="1 2">
    <name type="scientific">Paenibacillus psychroresistens</name>
    <dbReference type="NCBI Taxonomy" id="1778678"/>
    <lineage>
        <taxon>Bacteria</taxon>
        <taxon>Bacillati</taxon>
        <taxon>Bacillota</taxon>
        <taxon>Bacilli</taxon>
        <taxon>Bacillales</taxon>
        <taxon>Paenibacillaceae</taxon>
        <taxon>Paenibacillus</taxon>
    </lineage>
</organism>
<name>A0A6B8RJD5_9BACL</name>
<gene>
    <name evidence="1" type="ORF">EHS13_12905</name>
</gene>
<evidence type="ECO:0000313" key="1">
    <source>
        <dbReference type="EMBL" id="QGQ95715.1"/>
    </source>
</evidence>
<dbReference type="KEGG" id="ppsc:EHS13_12905"/>
<evidence type="ECO:0000313" key="2">
    <source>
        <dbReference type="Proteomes" id="UP000426246"/>
    </source>
</evidence>
<sequence>MPLYQCINCHHQASLTVGTIMESSSTDLRKWFTALFLVSSTESGINALRLSNVLQVTYKTAWLMLRKIRQSITQADDAAKLSGHVYIDNAKCGKPFTGFHYEADEYPVLVGAAIDDQQQLDCIKIQMVDKSHYDEFQVLSVAIDCFCEKHIDLDAAVTYSERKRMKRKDMKGYPVFRIARAWMKRTYHGLGQVHLQHYWNEFCWRFNTKLRNLPLFESMLKLCVATSITTYAKLVKQG</sequence>
<accession>A0A6B8RJD5</accession>
<dbReference type="AlphaFoldDB" id="A0A6B8RJD5"/>